<keyword evidence="11" id="KW-1185">Reference proteome</keyword>
<evidence type="ECO:0000313" key="10">
    <source>
        <dbReference type="EMBL" id="MDT2759063.1"/>
    </source>
</evidence>
<keyword evidence="2 8" id="KW-0813">Transport</keyword>
<evidence type="ECO:0000256" key="6">
    <source>
        <dbReference type="ARBA" id="ARBA00022989"/>
    </source>
</evidence>
<comment type="caution">
    <text evidence="10">The sequence shown here is derived from an EMBL/GenBank/DDBJ whole genome shotgun (WGS) entry which is preliminary data.</text>
</comment>
<evidence type="ECO:0000256" key="1">
    <source>
        <dbReference type="ARBA" id="ARBA00004651"/>
    </source>
</evidence>
<sequence>MEQLFDIRLFFSSIPELLEFLPISLLITGVSMIFGLLLALVFALVRNTKIPVLSQIVTVLVSFVRGTPIIVQLYLTYNGIPLLLKYINMQYGTDLSVNDVPPLLFVFVTFAINEAAYNSETLRAAFGSVDRYQIEAAESLGMTFPQILRRVIIPEAATVAIPPLGNSLISLLKGTSLAFVAGVTEMTAQGKIISGSNFRYFEVYLALAVIYWVLTIIIELVIRFLEDRMMIKQPVNRSEKRKAIEVKENYSQGSEFF</sequence>
<gene>
    <name evidence="10" type="ORF">P7H27_04735</name>
</gene>
<evidence type="ECO:0000259" key="9">
    <source>
        <dbReference type="PROSITE" id="PS50928"/>
    </source>
</evidence>
<evidence type="ECO:0000256" key="5">
    <source>
        <dbReference type="ARBA" id="ARBA00022970"/>
    </source>
</evidence>
<keyword evidence="5" id="KW-0029">Amino-acid transport</keyword>
<dbReference type="RefSeq" id="WP_311829629.1">
    <property type="nucleotide sequence ID" value="NZ_JARQAJ010000002.1"/>
</dbReference>
<dbReference type="PANTHER" id="PTHR30614:SF0">
    <property type="entry name" value="L-CYSTINE TRANSPORT SYSTEM PERMEASE PROTEIN TCYL"/>
    <property type="match status" value="1"/>
</dbReference>
<evidence type="ECO:0000256" key="4">
    <source>
        <dbReference type="ARBA" id="ARBA00022692"/>
    </source>
</evidence>
<dbReference type="Proteomes" id="UP001181046">
    <property type="component" value="Unassembled WGS sequence"/>
</dbReference>
<keyword evidence="6 8" id="KW-1133">Transmembrane helix</keyword>
<evidence type="ECO:0000256" key="2">
    <source>
        <dbReference type="ARBA" id="ARBA00022448"/>
    </source>
</evidence>
<dbReference type="CDD" id="cd06261">
    <property type="entry name" value="TM_PBP2"/>
    <property type="match status" value="1"/>
</dbReference>
<keyword evidence="3" id="KW-1003">Cell membrane</keyword>
<organism evidence="10 11">
    <name type="scientific">Enterococcus xiangfangensis</name>
    <dbReference type="NCBI Taxonomy" id="1296537"/>
    <lineage>
        <taxon>Bacteria</taxon>
        <taxon>Bacillati</taxon>
        <taxon>Bacillota</taxon>
        <taxon>Bacilli</taxon>
        <taxon>Lactobacillales</taxon>
        <taxon>Enterococcaceae</taxon>
        <taxon>Enterococcus</taxon>
    </lineage>
</organism>
<keyword evidence="4 8" id="KW-0812">Transmembrane</keyword>
<name>A0ABU3F8R6_9ENTE</name>
<evidence type="ECO:0000256" key="8">
    <source>
        <dbReference type="RuleBase" id="RU363032"/>
    </source>
</evidence>
<reference evidence="10" key="1">
    <citation type="submission" date="2023-03" db="EMBL/GenBank/DDBJ databases">
        <authorList>
            <person name="Shen W."/>
            <person name="Cai J."/>
        </authorList>
    </citation>
    <scope>NUCLEOTIDE SEQUENCE</scope>
    <source>
        <strain evidence="10">P66-3</strain>
    </source>
</reference>
<dbReference type="InterPro" id="IPR035906">
    <property type="entry name" value="MetI-like_sf"/>
</dbReference>
<dbReference type="Gene3D" id="1.10.3720.10">
    <property type="entry name" value="MetI-like"/>
    <property type="match status" value="1"/>
</dbReference>
<keyword evidence="7 8" id="KW-0472">Membrane</keyword>
<dbReference type="InterPro" id="IPR010065">
    <property type="entry name" value="AA_ABC_transptr_permease_3TM"/>
</dbReference>
<dbReference type="PANTHER" id="PTHR30614">
    <property type="entry name" value="MEMBRANE COMPONENT OF AMINO ACID ABC TRANSPORTER"/>
    <property type="match status" value="1"/>
</dbReference>
<comment type="subcellular location">
    <subcellularLocation>
        <location evidence="1 8">Cell membrane</location>
        <topology evidence="1 8">Multi-pass membrane protein</topology>
    </subcellularLocation>
</comment>
<dbReference type="EMBL" id="JARQAJ010000002">
    <property type="protein sequence ID" value="MDT2759063.1"/>
    <property type="molecule type" value="Genomic_DNA"/>
</dbReference>
<protein>
    <submittedName>
        <fullName evidence="10">Amino acid ABC transporter permease</fullName>
    </submittedName>
</protein>
<accession>A0ABU3F8R6</accession>
<dbReference type="PROSITE" id="PS50928">
    <property type="entry name" value="ABC_TM1"/>
    <property type="match status" value="1"/>
</dbReference>
<feature type="transmembrane region" description="Helical" evidence="8">
    <location>
        <begin position="20"/>
        <end position="45"/>
    </location>
</feature>
<dbReference type="InterPro" id="IPR043429">
    <property type="entry name" value="ArtM/GltK/GlnP/TcyL/YhdX-like"/>
</dbReference>
<dbReference type="InterPro" id="IPR000515">
    <property type="entry name" value="MetI-like"/>
</dbReference>
<dbReference type="NCBIfam" id="TIGR01726">
    <property type="entry name" value="HEQRo_perm_3TM"/>
    <property type="match status" value="1"/>
</dbReference>
<proteinExistence type="inferred from homology"/>
<feature type="transmembrane region" description="Helical" evidence="8">
    <location>
        <begin position="203"/>
        <end position="222"/>
    </location>
</feature>
<dbReference type="Pfam" id="PF00528">
    <property type="entry name" value="BPD_transp_1"/>
    <property type="match status" value="1"/>
</dbReference>
<evidence type="ECO:0000313" key="11">
    <source>
        <dbReference type="Proteomes" id="UP001181046"/>
    </source>
</evidence>
<feature type="domain" description="ABC transmembrane type-1" evidence="9">
    <location>
        <begin position="21"/>
        <end position="222"/>
    </location>
</feature>
<evidence type="ECO:0000256" key="7">
    <source>
        <dbReference type="ARBA" id="ARBA00023136"/>
    </source>
</evidence>
<dbReference type="SUPFAM" id="SSF161098">
    <property type="entry name" value="MetI-like"/>
    <property type="match status" value="1"/>
</dbReference>
<feature type="transmembrane region" description="Helical" evidence="8">
    <location>
        <begin position="52"/>
        <end position="75"/>
    </location>
</feature>
<evidence type="ECO:0000256" key="3">
    <source>
        <dbReference type="ARBA" id="ARBA00022475"/>
    </source>
</evidence>
<comment type="similarity">
    <text evidence="8">Belongs to the binding-protein-dependent transport system permease family.</text>
</comment>